<feature type="transmembrane region" description="Helical" evidence="7">
    <location>
        <begin position="221"/>
        <end position="241"/>
    </location>
</feature>
<dbReference type="SUPFAM" id="SSF103473">
    <property type="entry name" value="MFS general substrate transporter"/>
    <property type="match status" value="1"/>
</dbReference>
<evidence type="ECO:0000256" key="2">
    <source>
        <dbReference type="ARBA" id="ARBA00022448"/>
    </source>
</evidence>
<dbReference type="InterPro" id="IPR020846">
    <property type="entry name" value="MFS_dom"/>
</dbReference>
<sequence length="427" mass="43745">MEPLRTLFGEEATLLRETDFQLLLLANLTAPLGVAVMAAILESLIDPLGATPGNIGLMMSAFTAPAIVMIVVAGVLADRIGRKRVLVYSLLLFGTTGAAIAFTTDFEVALVLRVVQGTAWGGLIPIIITSIGDLYDGTTEAAGQGFRFTGSGVSSALSPVAAGVLVAIAWQFPFLLYALAIPIAALVHRYFTEPSDAVGKSSQSARAYASEMLSLVRRRRVLMFVVARALGTMVWIAFLTYNSLIVVRLLGGTSVQAGVLAGIGSVCFATAASQAGRITSVYDSRLVPLIVANLSLGGGFLVVLYAPGLAVAAVGIATLGLGFGVVLSLYRSLLTGVAPESLRAGLVSVAESGGRVMDTATPLAMGALITFLTPTLGFTGAIRLAGIGTAVVGGLGGVACLLVASRSPPVDAEAWDDEASSVPGDDA</sequence>
<feature type="domain" description="Major facilitator superfamily (MFS) profile" evidence="8">
    <location>
        <begin position="19"/>
        <end position="408"/>
    </location>
</feature>
<keyword evidence="5 7" id="KW-1133">Transmembrane helix</keyword>
<feature type="transmembrane region" description="Helical" evidence="7">
    <location>
        <begin position="85"/>
        <end position="104"/>
    </location>
</feature>
<keyword evidence="10" id="KW-1185">Reference proteome</keyword>
<dbReference type="InterPro" id="IPR036259">
    <property type="entry name" value="MFS_trans_sf"/>
</dbReference>
<evidence type="ECO:0000256" key="5">
    <source>
        <dbReference type="ARBA" id="ARBA00022989"/>
    </source>
</evidence>
<keyword evidence="6 7" id="KW-0472">Membrane</keyword>
<dbReference type="Gene3D" id="1.20.1250.20">
    <property type="entry name" value="MFS general substrate transporter like domains"/>
    <property type="match status" value="1"/>
</dbReference>
<proteinExistence type="predicted"/>
<dbReference type="AlphaFoldDB" id="A0ABD5VGS0"/>
<name>A0ABD5VGS0_9EURY</name>
<dbReference type="PROSITE" id="PS50850">
    <property type="entry name" value="MFS"/>
    <property type="match status" value="1"/>
</dbReference>
<dbReference type="EMBL" id="JBHSXN010000004">
    <property type="protein sequence ID" value="MFC6954734.1"/>
    <property type="molecule type" value="Genomic_DNA"/>
</dbReference>
<dbReference type="InterPro" id="IPR005829">
    <property type="entry name" value="Sugar_transporter_CS"/>
</dbReference>
<protein>
    <submittedName>
        <fullName evidence="9">MFS transporter</fullName>
    </submittedName>
</protein>
<keyword evidence="4 7" id="KW-0812">Transmembrane</keyword>
<dbReference type="InterPro" id="IPR050171">
    <property type="entry name" value="MFS_Transporters"/>
</dbReference>
<feature type="transmembrane region" description="Helical" evidence="7">
    <location>
        <begin position="253"/>
        <end position="274"/>
    </location>
</feature>
<evidence type="ECO:0000259" key="8">
    <source>
        <dbReference type="PROSITE" id="PS50850"/>
    </source>
</evidence>
<dbReference type="PANTHER" id="PTHR23517:SF3">
    <property type="entry name" value="INTEGRAL MEMBRANE TRANSPORT PROTEIN"/>
    <property type="match status" value="1"/>
</dbReference>
<gene>
    <name evidence="9" type="ORF">ACFQGB_17850</name>
</gene>
<dbReference type="RefSeq" id="WP_336351677.1">
    <property type="nucleotide sequence ID" value="NZ_JAZAQL010000004.1"/>
</dbReference>
<feature type="transmembrane region" description="Helical" evidence="7">
    <location>
        <begin position="146"/>
        <end position="168"/>
    </location>
</feature>
<evidence type="ECO:0000256" key="3">
    <source>
        <dbReference type="ARBA" id="ARBA00022475"/>
    </source>
</evidence>
<feature type="transmembrane region" description="Helical" evidence="7">
    <location>
        <begin position="53"/>
        <end position="76"/>
    </location>
</feature>
<feature type="transmembrane region" description="Helical" evidence="7">
    <location>
        <begin position="384"/>
        <end position="404"/>
    </location>
</feature>
<dbReference type="Pfam" id="PF07690">
    <property type="entry name" value="MFS_1"/>
    <property type="match status" value="1"/>
</dbReference>
<evidence type="ECO:0000313" key="9">
    <source>
        <dbReference type="EMBL" id="MFC6954734.1"/>
    </source>
</evidence>
<comment type="caution">
    <text evidence="9">The sequence shown here is derived from an EMBL/GenBank/DDBJ whole genome shotgun (WGS) entry which is preliminary data.</text>
</comment>
<feature type="transmembrane region" description="Helical" evidence="7">
    <location>
        <begin position="360"/>
        <end position="378"/>
    </location>
</feature>
<dbReference type="Proteomes" id="UP001596395">
    <property type="component" value="Unassembled WGS sequence"/>
</dbReference>
<dbReference type="PANTHER" id="PTHR23517">
    <property type="entry name" value="RESISTANCE PROTEIN MDTM, PUTATIVE-RELATED-RELATED"/>
    <property type="match status" value="1"/>
</dbReference>
<feature type="transmembrane region" description="Helical" evidence="7">
    <location>
        <begin position="110"/>
        <end position="134"/>
    </location>
</feature>
<comment type="subcellular location">
    <subcellularLocation>
        <location evidence="1">Cell membrane</location>
        <topology evidence="1">Multi-pass membrane protein</topology>
    </subcellularLocation>
</comment>
<evidence type="ECO:0000256" key="7">
    <source>
        <dbReference type="SAM" id="Phobius"/>
    </source>
</evidence>
<feature type="transmembrane region" description="Helical" evidence="7">
    <location>
        <begin position="20"/>
        <end position="41"/>
    </location>
</feature>
<feature type="transmembrane region" description="Helical" evidence="7">
    <location>
        <begin position="174"/>
        <end position="191"/>
    </location>
</feature>
<feature type="transmembrane region" description="Helical" evidence="7">
    <location>
        <begin position="312"/>
        <end position="333"/>
    </location>
</feature>
<keyword evidence="3" id="KW-1003">Cell membrane</keyword>
<dbReference type="PROSITE" id="PS00216">
    <property type="entry name" value="SUGAR_TRANSPORT_1"/>
    <property type="match status" value="1"/>
</dbReference>
<reference evidence="9 10" key="1">
    <citation type="journal article" date="2019" name="Int. J. Syst. Evol. Microbiol.">
        <title>The Global Catalogue of Microorganisms (GCM) 10K type strain sequencing project: providing services to taxonomists for standard genome sequencing and annotation.</title>
        <authorList>
            <consortium name="The Broad Institute Genomics Platform"/>
            <consortium name="The Broad Institute Genome Sequencing Center for Infectious Disease"/>
            <person name="Wu L."/>
            <person name="Ma J."/>
        </authorList>
    </citation>
    <scope>NUCLEOTIDE SEQUENCE [LARGE SCALE GENOMIC DNA]</scope>
    <source>
        <strain evidence="9 10">GX26</strain>
    </source>
</reference>
<dbReference type="InterPro" id="IPR011701">
    <property type="entry name" value="MFS"/>
</dbReference>
<dbReference type="GO" id="GO:0005886">
    <property type="term" value="C:plasma membrane"/>
    <property type="evidence" value="ECO:0007669"/>
    <property type="project" value="UniProtKB-SubCell"/>
</dbReference>
<keyword evidence="2" id="KW-0813">Transport</keyword>
<evidence type="ECO:0000256" key="1">
    <source>
        <dbReference type="ARBA" id="ARBA00004651"/>
    </source>
</evidence>
<evidence type="ECO:0000256" key="4">
    <source>
        <dbReference type="ARBA" id="ARBA00022692"/>
    </source>
</evidence>
<accession>A0ABD5VGS0</accession>
<feature type="transmembrane region" description="Helical" evidence="7">
    <location>
        <begin position="286"/>
        <end position="306"/>
    </location>
</feature>
<evidence type="ECO:0000313" key="10">
    <source>
        <dbReference type="Proteomes" id="UP001596395"/>
    </source>
</evidence>
<organism evidence="9 10">
    <name type="scientific">Halorubellus litoreus</name>
    <dbReference type="NCBI Taxonomy" id="755308"/>
    <lineage>
        <taxon>Archaea</taxon>
        <taxon>Methanobacteriati</taxon>
        <taxon>Methanobacteriota</taxon>
        <taxon>Stenosarchaea group</taxon>
        <taxon>Halobacteria</taxon>
        <taxon>Halobacteriales</taxon>
        <taxon>Halorubellaceae</taxon>
        <taxon>Halorubellus</taxon>
    </lineage>
</organism>
<evidence type="ECO:0000256" key="6">
    <source>
        <dbReference type="ARBA" id="ARBA00023136"/>
    </source>
</evidence>